<gene>
    <name evidence="1" type="ORF">LCGC14_2892830</name>
</gene>
<feature type="non-terminal residue" evidence="1">
    <location>
        <position position="1"/>
    </location>
</feature>
<reference evidence="1" key="1">
    <citation type="journal article" date="2015" name="Nature">
        <title>Complex archaea that bridge the gap between prokaryotes and eukaryotes.</title>
        <authorList>
            <person name="Spang A."/>
            <person name="Saw J.H."/>
            <person name="Jorgensen S.L."/>
            <person name="Zaremba-Niedzwiedzka K."/>
            <person name="Martijn J."/>
            <person name="Lind A.E."/>
            <person name="van Eijk R."/>
            <person name="Schleper C."/>
            <person name="Guy L."/>
            <person name="Ettema T.J."/>
        </authorList>
    </citation>
    <scope>NUCLEOTIDE SEQUENCE</scope>
</reference>
<dbReference type="AlphaFoldDB" id="A0A0F9AMV2"/>
<evidence type="ECO:0000313" key="1">
    <source>
        <dbReference type="EMBL" id="KKK73536.1"/>
    </source>
</evidence>
<comment type="caution">
    <text evidence="1">The sequence shown here is derived from an EMBL/GenBank/DDBJ whole genome shotgun (WGS) entry which is preliminary data.</text>
</comment>
<organism evidence="1">
    <name type="scientific">marine sediment metagenome</name>
    <dbReference type="NCBI Taxonomy" id="412755"/>
    <lineage>
        <taxon>unclassified sequences</taxon>
        <taxon>metagenomes</taxon>
        <taxon>ecological metagenomes</taxon>
    </lineage>
</organism>
<sequence length="320" mass="32888">LEATTYDMLFKDSATPLADIADAVWDELLTGSSHNTATSAGKRLRQVEEGVVHANGTIATVTDGHTFVLDSGAVATADYYLHDRLDIVEGTGAGQSRIITGYTSGRVVTLDSDFTTNPDTSSLYEVVAADVHTSVSDSDLAEGFVAAATSTTQVTLDAGAVATADYYVGEQIVFPHGTGAGQAREITAYTSGRVVTMSPALETAVAIGTAWHIQAVVSIPEIVDEILDEATSGHATTGTVGKAIADGAVDVILTTQMAESYAADGAAPTLAQALMMIQQMLGDFAISGTTLTVRKVDGAATAATFTLDSASAPTSLTRAT</sequence>
<name>A0A0F9AMV2_9ZZZZ</name>
<dbReference type="EMBL" id="LAZR01056748">
    <property type="protein sequence ID" value="KKK73536.1"/>
    <property type="molecule type" value="Genomic_DNA"/>
</dbReference>
<accession>A0A0F9AMV2</accession>
<protein>
    <submittedName>
        <fullName evidence="1">Uncharacterized protein</fullName>
    </submittedName>
</protein>
<proteinExistence type="predicted"/>